<dbReference type="EMBL" id="JBHTEY010000004">
    <property type="protein sequence ID" value="MFC7616890.1"/>
    <property type="molecule type" value="Genomic_DNA"/>
</dbReference>
<comment type="caution">
    <text evidence="2">The sequence shown here is derived from an EMBL/GenBank/DDBJ whole genome shotgun (WGS) entry which is preliminary data.</text>
</comment>
<keyword evidence="1" id="KW-0812">Transmembrane</keyword>
<accession>A0ABW2TSR8</accession>
<feature type="transmembrane region" description="Helical" evidence="1">
    <location>
        <begin position="114"/>
        <end position="137"/>
    </location>
</feature>
<protein>
    <recommendedName>
        <fullName evidence="4">Glycerophosphoryl diester phosphodiesterase membrane domain-containing protein</fullName>
    </recommendedName>
</protein>
<keyword evidence="1" id="KW-1133">Transmembrane helix</keyword>
<evidence type="ECO:0000256" key="1">
    <source>
        <dbReference type="SAM" id="Phobius"/>
    </source>
</evidence>
<gene>
    <name evidence="2" type="ORF">ACFQV2_29005</name>
</gene>
<name>A0ABW2TSR8_9PSEU</name>
<keyword evidence="3" id="KW-1185">Reference proteome</keyword>
<sequence length="154" mass="15383">MLTALLVAGAAGLAAVGALAVLISPLGAVLALPPLALMVYLTVALVLAPSVAVVERATPVAALRRSRELVHDGAGGWWRVFAVALIAGAVGLVLEKAVSALFDLVSGGAAVAGSLASVLVAAVVAPWTMALHALLYVDGRCRAEGTEGLWRTAG</sequence>
<reference evidence="3" key="1">
    <citation type="journal article" date="2019" name="Int. J. Syst. Evol. Microbiol.">
        <title>The Global Catalogue of Microorganisms (GCM) 10K type strain sequencing project: providing services to taxonomists for standard genome sequencing and annotation.</title>
        <authorList>
            <consortium name="The Broad Institute Genomics Platform"/>
            <consortium name="The Broad Institute Genome Sequencing Center for Infectious Disease"/>
            <person name="Wu L."/>
            <person name="Ma J."/>
        </authorList>
    </citation>
    <scope>NUCLEOTIDE SEQUENCE [LARGE SCALE GENOMIC DNA]</scope>
    <source>
        <strain evidence="3">JCM 17695</strain>
    </source>
</reference>
<organism evidence="2 3">
    <name type="scientific">Actinokineospora soli</name>
    <dbReference type="NCBI Taxonomy" id="1048753"/>
    <lineage>
        <taxon>Bacteria</taxon>
        <taxon>Bacillati</taxon>
        <taxon>Actinomycetota</taxon>
        <taxon>Actinomycetes</taxon>
        <taxon>Pseudonocardiales</taxon>
        <taxon>Pseudonocardiaceae</taxon>
        <taxon>Actinokineospora</taxon>
    </lineage>
</organism>
<evidence type="ECO:0000313" key="3">
    <source>
        <dbReference type="Proteomes" id="UP001596512"/>
    </source>
</evidence>
<evidence type="ECO:0008006" key="4">
    <source>
        <dbReference type="Google" id="ProtNLM"/>
    </source>
</evidence>
<evidence type="ECO:0000313" key="2">
    <source>
        <dbReference type="EMBL" id="MFC7616890.1"/>
    </source>
</evidence>
<feature type="transmembrane region" description="Helical" evidence="1">
    <location>
        <begin position="75"/>
        <end position="94"/>
    </location>
</feature>
<keyword evidence="1" id="KW-0472">Membrane</keyword>
<proteinExistence type="predicted"/>
<feature type="transmembrane region" description="Helical" evidence="1">
    <location>
        <begin position="30"/>
        <end position="54"/>
    </location>
</feature>
<dbReference type="Proteomes" id="UP001596512">
    <property type="component" value="Unassembled WGS sequence"/>
</dbReference>